<evidence type="ECO:0000256" key="1">
    <source>
        <dbReference type="SAM" id="MobiDB-lite"/>
    </source>
</evidence>
<gene>
    <name evidence="3" type="ORF">ENV70_06130</name>
</gene>
<organism evidence="3">
    <name type="scientific">candidate division WOR-3 bacterium</name>
    <dbReference type="NCBI Taxonomy" id="2052148"/>
    <lineage>
        <taxon>Bacteria</taxon>
        <taxon>Bacteria division WOR-3</taxon>
    </lineage>
</organism>
<comment type="caution">
    <text evidence="3">The sequence shown here is derived from an EMBL/GenBank/DDBJ whole genome shotgun (WGS) entry which is preliminary data.</text>
</comment>
<evidence type="ECO:0000259" key="2">
    <source>
        <dbReference type="SMART" id="SM00834"/>
    </source>
</evidence>
<feature type="region of interest" description="Disordered" evidence="1">
    <location>
        <begin position="63"/>
        <end position="87"/>
    </location>
</feature>
<dbReference type="Pfam" id="PF09723">
    <property type="entry name" value="Zn_ribbon_8"/>
    <property type="match status" value="1"/>
</dbReference>
<protein>
    <submittedName>
        <fullName evidence="3">Zinc ribbon domain-containing protein</fullName>
    </submittedName>
</protein>
<dbReference type="PANTHER" id="PTHR34404">
    <property type="entry name" value="REGULATORY PROTEIN, FMDB FAMILY"/>
    <property type="match status" value="1"/>
</dbReference>
<dbReference type="InterPro" id="IPR013429">
    <property type="entry name" value="Regulatory_FmdB_Zinc_ribbon"/>
</dbReference>
<dbReference type="PANTHER" id="PTHR34404:SF2">
    <property type="entry name" value="CONSERVED SERINE RICH PROTEIN"/>
    <property type="match status" value="1"/>
</dbReference>
<proteinExistence type="predicted"/>
<dbReference type="EMBL" id="DTHJ01000130">
    <property type="protein sequence ID" value="HHS63171.1"/>
    <property type="molecule type" value="Genomic_DNA"/>
</dbReference>
<dbReference type="AlphaFoldDB" id="A0A7C6AG21"/>
<dbReference type="NCBIfam" id="TIGR02605">
    <property type="entry name" value="CxxC_CxxC_SSSS"/>
    <property type="match status" value="1"/>
</dbReference>
<accession>A0A7C6AG21</accession>
<dbReference type="SMART" id="SM00834">
    <property type="entry name" value="CxxC_CXXC_SSSS"/>
    <property type="match status" value="1"/>
</dbReference>
<sequence length="87" mass="9866">MPTYEYECNNCKYHFEVLQGINEPKIEKCPKCGGSVRKLISSSAGLIFKGSGFYITDYKKPSLPREEKKSGLKKPEEKPAIAHKKDQ</sequence>
<name>A0A7C6AG21_UNCW3</name>
<reference evidence="3" key="1">
    <citation type="journal article" date="2020" name="mSystems">
        <title>Genome- and Community-Level Interaction Insights into Carbon Utilization and Element Cycling Functions of Hydrothermarchaeota in Hydrothermal Sediment.</title>
        <authorList>
            <person name="Zhou Z."/>
            <person name="Liu Y."/>
            <person name="Xu W."/>
            <person name="Pan J."/>
            <person name="Luo Z.H."/>
            <person name="Li M."/>
        </authorList>
    </citation>
    <scope>NUCLEOTIDE SEQUENCE [LARGE SCALE GENOMIC DNA]</scope>
    <source>
        <strain evidence="3">SpSt-783</strain>
    </source>
</reference>
<evidence type="ECO:0000313" key="3">
    <source>
        <dbReference type="EMBL" id="HHS63171.1"/>
    </source>
</evidence>
<feature type="domain" description="Putative regulatory protein FmdB zinc ribbon" evidence="2">
    <location>
        <begin position="1"/>
        <end position="41"/>
    </location>
</feature>